<dbReference type="GO" id="GO:0016853">
    <property type="term" value="F:isomerase activity"/>
    <property type="evidence" value="ECO:0007669"/>
    <property type="project" value="UniProtKB-KW"/>
</dbReference>
<protein>
    <submittedName>
        <fullName evidence="4">4-oxalocrotonate tautomerase</fullName>
    </submittedName>
</protein>
<organism evidence="4 5">
    <name type="scientific">Frateuria terrea</name>
    <dbReference type="NCBI Taxonomy" id="529704"/>
    <lineage>
        <taxon>Bacteria</taxon>
        <taxon>Pseudomonadati</taxon>
        <taxon>Pseudomonadota</taxon>
        <taxon>Gammaproteobacteria</taxon>
        <taxon>Lysobacterales</taxon>
        <taxon>Rhodanobacteraceae</taxon>
        <taxon>Frateuria</taxon>
    </lineage>
</organism>
<evidence type="ECO:0000256" key="2">
    <source>
        <dbReference type="ARBA" id="ARBA00023235"/>
    </source>
</evidence>
<sequence>MPMINVKLIEGVFDDHQKRQIVSRLTDAMVAVEGENMRAVTWVIVEEVPQGQWAIGGKPLFASDVQALAAGRKVA</sequence>
<dbReference type="Proteomes" id="UP000199420">
    <property type="component" value="Unassembled WGS sequence"/>
</dbReference>
<dbReference type="InterPro" id="IPR014347">
    <property type="entry name" value="Tautomerase/MIF_sf"/>
</dbReference>
<dbReference type="PANTHER" id="PTHR35530:SF2">
    <property type="entry name" value="BSL4019 PROTEIN"/>
    <property type="match status" value="1"/>
</dbReference>
<keyword evidence="5" id="KW-1185">Reference proteome</keyword>
<keyword evidence="2" id="KW-0413">Isomerase</keyword>
<reference evidence="4 5" key="1">
    <citation type="submission" date="2016-10" db="EMBL/GenBank/DDBJ databases">
        <authorList>
            <person name="de Groot N.N."/>
        </authorList>
    </citation>
    <scope>NUCLEOTIDE SEQUENCE [LARGE SCALE GENOMIC DNA]</scope>
    <source>
        <strain evidence="4 5">DSM 26515</strain>
    </source>
</reference>
<evidence type="ECO:0000256" key="1">
    <source>
        <dbReference type="ARBA" id="ARBA00006723"/>
    </source>
</evidence>
<dbReference type="Pfam" id="PF01361">
    <property type="entry name" value="Tautomerase"/>
    <property type="match status" value="1"/>
</dbReference>
<dbReference type="PANTHER" id="PTHR35530">
    <property type="entry name" value="TAUTOMERASE-RELATED"/>
    <property type="match status" value="1"/>
</dbReference>
<feature type="domain" description="4-oxalocrotonate tautomerase-like" evidence="3">
    <location>
        <begin position="2"/>
        <end position="59"/>
    </location>
</feature>
<evidence type="ECO:0000259" key="3">
    <source>
        <dbReference type="Pfam" id="PF01361"/>
    </source>
</evidence>
<proteinExistence type="inferred from homology"/>
<dbReference type="SUPFAM" id="SSF55331">
    <property type="entry name" value="Tautomerase/MIF"/>
    <property type="match status" value="1"/>
</dbReference>
<dbReference type="STRING" id="529704.SAMN02927913_0629"/>
<accession>A0A1H6QML4</accession>
<dbReference type="EMBL" id="FNYC01000001">
    <property type="protein sequence ID" value="SEI44793.1"/>
    <property type="molecule type" value="Genomic_DNA"/>
</dbReference>
<dbReference type="AlphaFoldDB" id="A0A1H6QML4"/>
<name>A0A1H6QML4_9GAMM</name>
<dbReference type="RefSeq" id="WP_091333497.1">
    <property type="nucleotide sequence ID" value="NZ_FNYC01000001.1"/>
</dbReference>
<evidence type="ECO:0000313" key="4">
    <source>
        <dbReference type="EMBL" id="SEI44793.1"/>
    </source>
</evidence>
<comment type="similarity">
    <text evidence="1">Belongs to the 4-oxalocrotonate tautomerase family.</text>
</comment>
<evidence type="ECO:0000313" key="5">
    <source>
        <dbReference type="Proteomes" id="UP000199420"/>
    </source>
</evidence>
<dbReference type="Gene3D" id="3.30.429.10">
    <property type="entry name" value="Macrophage Migration Inhibitory Factor"/>
    <property type="match status" value="1"/>
</dbReference>
<gene>
    <name evidence="4" type="ORF">SAMN04487997_0713</name>
</gene>
<dbReference type="InterPro" id="IPR004370">
    <property type="entry name" value="4-OT-like_dom"/>
</dbReference>
<dbReference type="OrthoDB" id="8098375at2"/>